<dbReference type="CDD" id="cd01092">
    <property type="entry name" value="APP-like"/>
    <property type="match status" value="1"/>
</dbReference>
<evidence type="ECO:0000259" key="3">
    <source>
        <dbReference type="Pfam" id="PF00557"/>
    </source>
</evidence>
<dbReference type="SUPFAM" id="SSF55920">
    <property type="entry name" value="Creatinase/aminopeptidase"/>
    <property type="match status" value="1"/>
</dbReference>
<dbReference type="Pfam" id="PF00557">
    <property type="entry name" value="Peptidase_M24"/>
    <property type="match status" value="1"/>
</dbReference>
<dbReference type="InterPro" id="IPR036005">
    <property type="entry name" value="Creatinase/aminopeptidase-like"/>
</dbReference>
<dbReference type="GO" id="GO:0004177">
    <property type="term" value="F:aminopeptidase activity"/>
    <property type="evidence" value="ECO:0007669"/>
    <property type="project" value="UniProtKB-ARBA"/>
</dbReference>
<feature type="domain" description="Creatinase N-terminal" evidence="4">
    <location>
        <begin position="22"/>
        <end position="141"/>
    </location>
</feature>
<reference evidence="5 6" key="1">
    <citation type="submission" date="2008-11" db="EMBL/GenBank/DDBJ databases">
        <title>Draft genome sequence of Bacteroides pectinophilus (ATCC 43243).</title>
        <authorList>
            <person name="Sudarsanam P."/>
            <person name="Ley R."/>
            <person name="Guruge J."/>
            <person name="Turnbaugh P.J."/>
            <person name="Mahowald M."/>
            <person name="Liep D."/>
            <person name="Gordon J."/>
        </authorList>
    </citation>
    <scope>NUCLEOTIDE SEQUENCE [LARGE SCALE GENOMIC DNA]</scope>
    <source>
        <strain evidence="5 6">ATCC 43243</strain>
    </source>
</reference>
<dbReference type="InterPro" id="IPR001714">
    <property type="entry name" value="Pept_M24_MAP"/>
</dbReference>
<organism evidence="5 6">
    <name type="scientific">[Bacteroides] pectinophilus ATCC 43243</name>
    <dbReference type="NCBI Taxonomy" id="483218"/>
    <lineage>
        <taxon>Bacteria</taxon>
        <taxon>Bacillati</taxon>
        <taxon>Bacillota</taxon>
        <taxon>Clostridia</taxon>
        <taxon>Eubacteriales</taxon>
    </lineage>
</organism>
<evidence type="ECO:0000313" key="5">
    <source>
        <dbReference type="EMBL" id="EEC57877.1"/>
    </source>
</evidence>
<dbReference type="InterPro" id="IPR050659">
    <property type="entry name" value="Peptidase_M24B"/>
</dbReference>
<proteinExistence type="predicted"/>
<dbReference type="Proteomes" id="UP000003136">
    <property type="component" value="Unassembled WGS sequence"/>
</dbReference>
<dbReference type="PANTHER" id="PTHR46112:SF3">
    <property type="entry name" value="AMINOPEPTIDASE YPDF"/>
    <property type="match status" value="1"/>
</dbReference>
<keyword evidence="1" id="KW-0479">Metal-binding</keyword>
<name>B7AQA5_9FIRM</name>
<dbReference type="Pfam" id="PF01321">
    <property type="entry name" value="Creatinase_N"/>
    <property type="match status" value="1"/>
</dbReference>
<dbReference type="STRING" id="483218.BACPEC_00861"/>
<reference evidence="5 6" key="2">
    <citation type="submission" date="2008-11" db="EMBL/GenBank/DDBJ databases">
        <authorList>
            <person name="Fulton L."/>
            <person name="Clifton S."/>
            <person name="Fulton B."/>
            <person name="Xu J."/>
            <person name="Minx P."/>
            <person name="Pepin K.H."/>
            <person name="Johnson M."/>
            <person name="Bhonagiri V."/>
            <person name="Nash W.E."/>
            <person name="Mardis E.R."/>
            <person name="Wilson R.K."/>
        </authorList>
    </citation>
    <scope>NUCLEOTIDE SEQUENCE [LARGE SCALE GENOMIC DNA]</scope>
    <source>
        <strain evidence="5 6">ATCC 43243</strain>
    </source>
</reference>
<evidence type="ECO:0000256" key="1">
    <source>
        <dbReference type="ARBA" id="ARBA00022723"/>
    </source>
</evidence>
<dbReference type="HOGENOM" id="CLU_017266_4_0_9"/>
<sequence>MKQIAERQGGRLQMSTDTNTVLKNVDAQAALVTDEYNIRYISGFTGGEATLYISPEHRILITDSRYTEAASKESDFEVIEWNRQRRTEDILAEYILSDSVRCIAYEDKSMLCGDFAKLAEKLDMIERWVPAGSAFNNLRMIKKPWELECLRKAESIGDAAFANLLKIIKEGMTELDVVAELEYQMRKCGGQGTSFDTIAASGLNSSMPHAVPSEKKLQNGDFVTMDFGCRYNGYCSDMTRTIVIGKADEKQKELYNLVLRANLEAEAALHAGLRGCDVDKVARDIIDSSIYKGCFGHGLGHSVGLFIHENPRLSPGDSTVLQPGMIETVEPGIYVPGVGGVRIEDMVIVTENGFENLAHSPKELIEI</sequence>
<dbReference type="EMBL" id="ABVQ01000035">
    <property type="protein sequence ID" value="EEC57877.1"/>
    <property type="molecule type" value="Genomic_DNA"/>
</dbReference>
<evidence type="ECO:0000256" key="2">
    <source>
        <dbReference type="ARBA" id="ARBA00022801"/>
    </source>
</evidence>
<dbReference type="GO" id="GO:0046872">
    <property type="term" value="F:metal ion binding"/>
    <property type="evidence" value="ECO:0007669"/>
    <property type="project" value="UniProtKB-KW"/>
</dbReference>
<protein>
    <recommendedName>
        <fullName evidence="7">Peptidase M24 domain-containing protein</fullName>
    </recommendedName>
</protein>
<dbReference type="PANTHER" id="PTHR46112">
    <property type="entry name" value="AMINOPEPTIDASE"/>
    <property type="match status" value="1"/>
</dbReference>
<dbReference type="InterPro" id="IPR000587">
    <property type="entry name" value="Creatinase_N"/>
</dbReference>
<dbReference type="InterPro" id="IPR001131">
    <property type="entry name" value="Peptidase_M24B_aminopep-P_CS"/>
</dbReference>
<dbReference type="PRINTS" id="PR00599">
    <property type="entry name" value="MAPEPTIDASE"/>
</dbReference>
<evidence type="ECO:0008006" key="7">
    <source>
        <dbReference type="Google" id="ProtNLM"/>
    </source>
</evidence>
<dbReference type="eggNOG" id="COG0006">
    <property type="taxonomic scope" value="Bacteria"/>
</dbReference>
<evidence type="ECO:0000313" key="6">
    <source>
        <dbReference type="Proteomes" id="UP000003136"/>
    </source>
</evidence>
<dbReference type="GO" id="GO:0008235">
    <property type="term" value="F:metalloexopeptidase activity"/>
    <property type="evidence" value="ECO:0007669"/>
    <property type="project" value="UniProtKB-ARBA"/>
</dbReference>
<dbReference type="AlphaFoldDB" id="B7AQA5"/>
<evidence type="ECO:0000259" key="4">
    <source>
        <dbReference type="Pfam" id="PF01321"/>
    </source>
</evidence>
<gene>
    <name evidence="5" type="ORF">BACPEC_00861</name>
</gene>
<dbReference type="InterPro" id="IPR029149">
    <property type="entry name" value="Creatin/AminoP/Spt16_N"/>
</dbReference>
<accession>B7AQA5</accession>
<dbReference type="PROSITE" id="PS00491">
    <property type="entry name" value="PROLINE_PEPTIDASE"/>
    <property type="match status" value="1"/>
</dbReference>
<keyword evidence="2" id="KW-0378">Hydrolase</keyword>
<dbReference type="Gene3D" id="3.40.350.10">
    <property type="entry name" value="Creatinase/prolidase N-terminal domain"/>
    <property type="match status" value="1"/>
</dbReference>
<dbReference type="Gene3D" id="3.90.230.10">
    <property type="entry name" value="Creatinase/methionine aminopeptidase superfamily"/>
    <property type="match status" value="1"/>
</dbReference>
<comment type="caution">
    <text evidence="5">The sequence shown here is derived from an EMBL/GenBank/DDBJ whole genome shotgun (WGS) entry which is preliminary data.</text>
</comment>
<dbReference type="SUPFAM" id="SSF53092">
    <property type="entry name" value="Creatinase/prolidase N-terminal domain"/>
    <property type="match status" value="1"/>
</dbReference>
<dbReference type="InterPro" id="IPR000994">
    <property type="entry name" value="Pept_M24"/>
</dbReference>
<keyword evidence="6" id="KW-1185">Reference proteome</keyword>
<feature type="domain" description="Peptidase M24" evidence="3">
    <location>
        <begin position="148"/>
        <end position="351"/>
    </location>
</feature>